<proteinExistence type="predicted"/>
<dbReference type="PANTHER" id="PTHR33395">
    <property type="entry name" value="TRANSCRIPTASE, PUTATIVE-RELATED-RELATED"/>
    <property type="match status" value="1"/>
</dbReference>
<protein>
    <submittedName>
        <fullName evidence="1">Uncharacterized protein</fullName>
    </submittedName>
</protein>
<dbReference type="GO" id="GO:0007508">
    <property type="term" value="P:larval heart development"/>
    <property type="evidence" value="ECO:0007669"/>
    <property type="project" value="TreeGrafter"/>
</dbReference>
<dbReference type="GO" id="GO:0061343">
    <property type="term" value="P:cell adhesion involved in heart morphogenesis"/>
    <property type="evidence" value="ECO:0007669"/>
    <property type="project" value="TreeGrafter"/>
</dbReference>
<name>A0AAD9NQ77_RIDPI</name>
<dbReference type="GO" id="GO:0031012">
    <property type="term" value="C:extracellular matrix"/>
    <property type="evidence" value="ECO:0007669"/>
    <property type="project" value="TreeGrafter"/>
</dbReference>
<dbReference type="AlphaFoldDB" id="A0AAD9NQ77"/>
<gene>
    <name evidence="1" type="ORF">NP493_644g02015</name>
</gene>
<dbReference type="PANTHER" id="PTHR33395:SF22">
    <property type="entry name" value="REVERSE TRANSCRIPTASE DOMAIN-CONTAINING PROTEIN"/>
    <property type="match status" value="1"/>
</dbReference>
<evidence type="ECO:0000313" key="2">
    <source>
        <dbReference type="Proteomes" id="UP001209878"/>
    </source>
</evidence>
<sequence length="202" mass="24030">MGIYSGHLYRVLGERIKSFLNLVQDSFLSQHLLEATRGENVLGIVLSSQKEFVDNVKICEPLGCSDHNQIHFIIKIKGERNRKIRYMKFFHKGRYKDIREYLAKIDWNNTLKNTTARECWNISKSEIDCVVDKFVPLKKRGKRSKKKHLSKEAIRKIKYKQMMWKTYRHTGSEEDYIIYKEALIKLQLKLEIQREATEKNSF</sequence>
<organism evidence="1 2">
    <name type="scientific">Ridgeia piscesae</name>
    <name type="common">Tubeworm</name>
    <dbReference type="NCBI Taxonomy" id="27915"/>
    <lineage>
        <taxon>Eukaryota</taxon>
        <taxon>Metazoa</taxon>
        <taxon>Spiralia</taxon>
        <taxon>Lophotrochozoa</taxon>
        <taxon>Annelida</taxon>
        <taxon>Polychaeta</taxon>
        <taxon>Sedentaria</taxon>
        <taxon>Canalipalpata</taxon>
        <taxon>Sabellida</taxon>
        <taxon>Siboglinidae</taxon>
        <taxon>Ridgeia</taxon>
    </lineage>
</organism>
<reference evidence="1" key="1">
    <citation type="journal article" date="2023" name="Mol. Biol. Evol.">
        <title>Third-Generation Sequencing Reveals the Adaptive Role of the Epigenome in Three Deep-Sea Polychaetes.</title>
        <authorList>
            <person name="Perez M."/>
            <person name="Aroh O."/>
            <person name="Sun Y."/>
            <person name="Lan Y."/>
            <person name="Juniper S.K."/>
            <person name="Young C.R."/>
            <person name="Angers B."/>
            <person name="Qian P.Y."/>
        </authorList>
    </citation>
    <scope>NUCLEOTIDE SEQUENCE</scope>
    <source>
        <strain evidence="1">R07B-5</strain>
    </source>
</reference>
<comment type="caution">
    <text evidence="1">The sequence shown here is derived from an EMBL/GenBank/DDBJ whole genome shotgun (WGS) entry which is preliminary data.</text>
</comment>
<dbReference type="Proteomes" id="UP001209878">
    <property type="component" value="Unassembled WGS sequence"/>
</dbReference>
<keyword evidence="2" id="KW-1185">Reference proteome</keyword>
<accession>A0AAD9NQ77</accession>
<evidence type="ECO:0000313" key="1">
    <source>
        <dbReference type="EMBL" id="KAK2176708.1"/>
    </source>
</evidence>
<dbReference type="EMBL" id="JAODUO010000644">
    <property type="protein sequence ID" value="KAK2176708.1"/>
    <property type="molecule type" value="Genomic_DNA"/>
</dbReference>